<proteinExistence type="predicted"/>
<dbReference type="InterPro" id="IPR009057">
    <property type="entry name" value="Homeodomain-like_sf"/>
</dbReference>
<evidence type="ECO:0000313" key="3">
    <source>
        <dbReference type="Proteomes" id="UP000067626"/>
    </source>
</evidence>
<feature type="region of interest" description="Disordered" evidence="1">
    <location>
        <begin position="153"/>
        <end position="223"/>
    </location>
</feature>
<evidence type="ECO:0000313" key="2">
    <source>
        <dbReference type="EMBL" id="AKT40233.1"/>
    </source>
</evidence>
<dbReference type="PANTHER" id="PTHR34849">
    <property type="entry name" value="SSL5025 PROTEIN"/>
    <property type="match status" value="1"/>
</dbReference>
<accession>A0A0K1EI26</accession>
<dbReference type="KEGG" id="ccro:CMC5_043860"/>
<dbReference type="Gene3D" id="1.10.10.10">
    <property type="entry name" value="Winged helix-like DNA-binding domain superfamily/Winged helix DNA-binding domain"/>
    <property type="match status" value="1"/>
</dbReference>
<dbReference type="InterPro" id="IPR036388">
    <property type="entry name" value="WH-like_DNA-bd_sf"/>
</dbReference>
<sequence>MRPRRQAGCSHAGRRDARRGRVGALDDQATSRLGYAAMAVPPLPRVRVPHPHVRCDSQVLAGSPHVAGSRVPVRRLWAWHRGGASVETLLKRYPNLGAARILDALAFAHDNLDLIEADLAREQALFEQQGGPTVGARPLSQLTLPFLDAEAPLSKAPRATATRPATARADAAADATVTPHATPSATPSATPPAAADTPSAPGAAGASPPSRGGGGQRARSGRR</sequence>
<gene>
    <name evidence="2" type="ORF">CMC5_043860</name>
</gene>
<dbReference type="SUPFAM" id="SSF46689">
    <property type="entry name" value="Homeodomain-like"/>
    <property type="match status" value="1"/>
</dbReference>
<dbReference type="InterPro" id="IPR007367">
    <property type="entry name" value="DUF433"/>
</dbReference>
<dbReference type="EMBL" id="CP012159">
    <property type="protein sequence ID" value="AKT40233.1"/>
    <property type="molecule type" value="Genomic_DNA"/>
</dbReference>
<organism evidence="2 3">
    <name type="scientific">Chondromyces crocatus</name>
    <dbReference type="NCBI Taxonomy" id="52"/>
    <lineage>
        <taxon>Bacteria</taxon>
        <taxon>Pseudomonadati</taxon>
        <taxon>Myxococcota</taxon>
        <taxon>Polyangia</taxon>
        <taxon>Polyangiales</taxon>
        <taxon>Polyangiaceae</taxon>
        <taxon>Chondromyces</taxon>
    </lineage>
</organism>
<reference evidence="2 3" key="1">
    <citation type="submission" date="2015-07" db="EMBL/GenBank/DDBJ databases">
        <title>Genome analysis of myxobacterium Chondromyces crocatus Cm c5 reveals a high potential for natural compound synthesis and the genetic basis for the loss of fruiting body formation.</title>
        <authorList>
            <person name="Zaburannyi N."/>
            <person name="Bunk B."/>
            <person name="Maier J."/>
            <person name="Overmann J."/>
            <person name="Mueller R."/>
        </authorList>
    </citation>
    <scope>NUCLEOTIDE SEQUENCE [LARGE SCALE GENOMIC DNA]</scope>
    <source>
        <strain evidence="2 3">Cm c5</strain>
    </source>
</reference>
<dbReference type="AlphaFoldDB" id="A0A0K1EI26"/>
<dbReference type="Proteomes" id="UP000067626">
    <property type="component" value="Chromosome"/>
</dbReference>
<dbReference type="PANTHER" id="PTHR34849:SF1">
    <property type="entry name" value="SLR0770 PROTEIN"/>
    <property type="match status" value="1"/>
</dbReference>
<evidence type="ECO:0000256" key="1">
    <source>
        <dbReference type="SAM" id="MobiDB-lite"/>
    </source>
</evidence>
<dbReference type="STRING" id="52.CMC5_043860"/>
<evidence type="ECO:0008006" key="4">
    <source>
        <dbReference type="Google" id="ProtNLM"/>
    </source>
</evidence>
<feature type="compositionally biased region" description="Low complexity" evidence="1">
    <location>
        <begin position="156"/>
        <end position="210"/>
    </location>
</feature>
<name>A0A0K1EI26_CHOCO</name>
<keyword evidence="3" id="KW-1185">Reference proteome</keyword>
<dbReference type="Pfam" id="PF04255">
    <property type="entry name" value="DUF433"/>
    <property type="match status" value="1"/>
</dbReference>
<protein>
    <recommendedName>
        <fullName evidence="4">DUF433 domain-containing protein</fullName>
    </recommendedName>
</protein>